<dbReference type="CDD" id="cd01741">
    <property type="entry name" value="GATase1_1"/>
    <property type="match status" value="1"/>
</dbReference>
<evidence type="ECO:0000259" key="1">
    <source>
        <dbReference type="Pfam" id="PF00117"/>
    </source>
</evidence>
<evidence type="ECO:0000313" key="3">
    <source>
        <dbReference type="Proteomes" id="UP000610966"/>
    </source>
</evidence>
<dbReference type="GO" id="GO:0008483">
    <property type="term" value="F:transaminase activity"/>
    <property type="evidence" value="ECO:0007669"/>
    <property type="project" value="UniProtKB-KW"/>
</dbReference>
<dbReference type="GO" id="GO:0005829">
    <property type="term" value="C:cytosol"/>
    <property type="evidence" value="ECO:0007669"/>
    <property type="project" value="TreeGrafter"/>
</dbReference>
<dbReference type="EMBL" id="BOOG01000060">
    <property type="protein sequence ID" value="GIH72712.1"/>
    <property type="molecule type" value="Genomic_DNA"/>
</dbReference>
<dbReference type="Proteomes" id="UP000610966">
    <property type="component" value="Unassembled WGS sequence"/>
</dbReference>
<dbReference type="Gene3D" id="3.40.50.880">
    <property type="match status" value="1"/>
</dbReference>
<proteinExistence type="predicted"/>
<dbReference type="PROSITE" id="PS51273">
    <property type="entry name" value="GATASE_TYPE_1"/>
    <property type="match status" value="1"/>
</dbReference>
<dbReference type="InterPro" id="IPR017926">
    <property type="entry name" value="GATASE"/>
</dbReference>
<keyword evidence="2" id="KW-0808">Transferase</keyword>
<dbReference type="SUPFAM" id="SSF52317">
    <property type="entry name" value="Class I glutamine amidotransferase-like"/>
    <property type="match status" value="1"/>
</dbReference>
<reference evidence="2" key="1">
    <citation type="submission" date="2021-01" db="EMBL/GenBank/DDBJ databases">
        <title>Whole genome shotgun sequence of Sphaerimonospora thailandensis NBRC 107569.</title>
        <authorList>
            <person name="Komaki H."/>
            <person name="Tamura T."/>
        </authorList>
    </citation>
    <scope>NUCLEOTIDE SEQUENCE</scope>
    <source>
        <strain evidence="2">NBRC 107569</strain>
    </source>
</reference>
<organism evidence="2 3">
    <name type="scientific">Sphaerimonospora thailandensis</name>
    <dbReference type="NCBI Taxonomy" id="795644"/>
    <lineage>
        <taxon>Bacteria</taxon>
        <taxon>Bacillati</taxon>
        <taxon>Actinomycetota</taxon>
        <taxon>Actinomycetes</taxon>
        <taxon>Streptosporangiales</taxon>
        <taxon>Streptosporangiaceae</taxon>
        <taxon>Sphaerimonospora</taxon>
    </lineage>
</organism>
<dbReference type="InterPro" id="IPR029062">
    <property type="entry name" value="Class_I_gatase-like"/>
</dbReference>
<dbReference type="PANTHER" id="PTHR42695:SF5">
    <property type="entry name" value="GLUTAMINE AMIDOTRANSFERASE YLR126C-RELATED"/>
    <property type="match status" value="1"/>
</dbReference>
<gene>
    <name evidence="2" type="ORF">Mth01_49650</name>
</gene>
<dbReference type="PANTHER" id="PTHR42695">
    <property type="entry name" value="GLUTAMINE AMIDOTRANSFERASE YLR126C-RELATED"/>
    <property type="match status" value="1"/>
</dbReference>
<dbReference type="InterPro" id="IPR044992">
    <property type="entry name" value="ChyE-like"/>
</dbReference>
<keyword evidence="2" id="KW-0032">Aminotransferase</keyword>
<name>A0A8J3RBL9_9ACTN</name>
<accession>A0A8J3RBL9</accession>
<dbReference type="RefSeq" id="WP_204018357.1">
    <property type="nucleotide sequence ID" value="NZ_BOOG01000060.1"/>
</dbReference>
<dbReference type="Pfam" id="PF00117">
    <property type="entry name" value="GATase"/>
    <property type="match status" value="1"/>
</dbReference>
<dbReference type="AlphaFoldDB" id="A0A8J3RBL9"/>
<feature type="domain" description="Glutamine amidotransferase" evidence="1">
    <location>
        <begin position="46"/>
        <end position="186"/>
    </location>
</feature>
<sequence>MNAPVILAVQHEDGAGPGLIGTRIAAAEVKLDLRHPWRGDALPRSLEGVDGFLVLGGIPGVDDVDVAPWLPAVADLLRQAVRDEIPTLGVCLGGQLLAHACGGTVAKAAAPQIGLFPLTARPAAAQDALFTGLPDDARAIQWHYDAITELPPGAVPLLFCPDFPHQAYRLGPAAWGVQFHPEVLLESTERWARSGAGQLAELGMDASAMLAEIAAAEPALRELWGRIADRWIDLATRHAAAGADVAMDKLREIVADFEADQDPLTREEIEAARALLRRDHRTEGGSLA</sequence>
<comment type="caution">
    <text evidence="2">The sequence shown here is derived from an EMBL/GenBank/DDBJ whole genome shotgun (WGS) entry which is preliminary data.</text>
</comment>
<evidence type="ECO:0000313" key="2">
    <source>
        <dbReference type="EMBL" id="GIH72712.1"/>
    </source>
</evidence>
<protein>
    <submittedName>
        <fullName evidence="2">Aminotransferase</fullName>
    </submittedName>
</protein>
<keyword evidence="3" id="KW-1185">Reference proteome</keyword>